<keyword evidence="2" id="KW-0472">Membrane</keyword>
<evidence type="ECO:0000259" key="3">
    <source>
        <dbReference type="Pfam" id="PF01103"/>
    </source>
</evidence>
<evidence type="ECO:0000256" key="2">
    <source>
        <dbReference type="ARBA" id="ARBA00023136"/>
    </source>
</evidence>
<feature type="domain" description="Bacterial surface antigen (D15)" evidence="3">
    <location>
        <begin position="3"/>
        <end position="83"/>
    </location>
</feature>
<dbReference type="AlphaFoldDB" id="A0AAV3XHL0"/>
<dbReference type="Pfam" id="PF01103">
    <property type="entry name" value="Omp85"/>
    <property type="match status" value="1"/>
</dbReference>
<gene>
    <name evidence="4" type="ORF">MiSe_47470</name>
</gene>
<organism evidence="4 5">
    <name type="scientific">Microseira wollei NIES-4236</name>
    <dbReference type="NCBI Taxonomy" id="2530354"/>
    <lineage>
        <taxon>Bacteria</taxon>
        <taxon>Bacillati</taxon>
        <taxon>Cyanobacteriota</taxon>
        <taxon>Cyanophyceae</taxon>
        <taxon>Oscillatoriophycideae</taxon>
        <taxon>Aerosakkonematales</taxon>
        <taxon>Aerosakkonemataceae</taxon>
        <taxon>Microseira</taxon>
    </lineage>
</organism>
<evidence type="ECO:0000313" key="5">
    <source>
        <dbReference type="Proteomes" id="UP001050975"/>
    </source>
</evidence>
<sequence length="89" mass="10241">MQIPIYRLPRQQGVLQVIPFIDFGMAWNSSGRQNPDSNTLLGVGLGVQWRQSDRFIARFEYGIPLIEVDSSDRTLQEKGLYFSVQYSPF</sequence>
<dbReference type="EMBL" id="BLAY01000079">
    <property type="protein sequence ID" value="GET39974.1"/>
    <property type="molecule type" value="Genomic_DNA"/>
</dbReference>
<evidence type="ECO:0000313" key="4">
    <source>
        <dbReference type="EMBL" id="GET39974.1"/>
    </source>
</evidence>
<evidence type="ECO:0000256" key="1">
    <source>
        <dbReference type="ARBA" id="ARBA00004370"/>
    </source>
</evidence>
<accession>A0AAV3XHL0</accession>
<dbReference type="InterPro" id="IPR000184">
    <property type="entry name" value="Bac_surfAg_D15"/>
</dbReference>
<proteinExistence type="predicted"/>
<comment type="caution">
    <text evidence="4">The sequence shown here is derived from an EMBL/GenBank/DDBJ whole genome shotgun (WGS) entry which is preliminary data.</text>
</comment>
<reference evidence="4" key="1">
    <citation type="submission" date="2019-10" db="EMBL/GenBank/DDBJ databases">
        <title>Draft genome sequece of Microseira wollei NIES-4236.</title>
        <authorList>
            <person name="Yamaguchi H."/>
            <person name="Suzuki S."/>
            <person name="Kawachi M."/>
        </authorList>
    </citation>
    <scope>NUCLEOTIDE SEQUENCE</scope>
    <source>
        <strain evidence="4">NIES-4236</strain>
    </source>
</reference>
<keyword evidence="5" id="KW-1185">Reference proteome</keyword>
<name>A0AAV3XHL0_9CYAN</name>
<protein>
    <submittedName>
        <fullName evidence="4">Surface antigen (D15)</fullName>
    </submittedName>
</protein>
<comment type="subcellular location">
    <subcellularLocation>
        <location evidence="1">Membrane</location>
    </subcellularLocation>
</comment>
<dbReference type="Gene3D" id="2.40.160.50">
    <property type="entry name" value="membrane protein fhac: a member of the omp85/tpsb transporter family"/>
    <property type="match status" value="1"/>
</dbReference>
<dbReference type="GO" id="GO:0019867">
    <property type="term" value="C:outer membrane"/>
    <property type="evidence" value="ECO:0007669"/>
    <property type="project" value="InterPro"/>
</dbReference>
<dbReference type="Proteomes" id="UP001050975">
    <property type="component" value="Unassembled WGS sequence"/>
</dbReference>